<name>A0A087ASN1_9BIFI</name>
<accession>A0A087ASN1</accession>
<comment type="caution">
    <text evidence="1">The sequence shown here is derived from an EMBL/GenBank/DDBJ whole genome shotgun (WGS) entry which is preliminary data.</text>
</comment>
<reference evidence="1 2" key="1">
    <citation type="submission" date="2014-03" db="EMBL/GenBank/DDBJ databases">
        <title>Genomics of Bifidobacteria.</title>
        <authorList>
            <person name="Ventura M."/>
            <person name="Milani C."/>
            <person name="Lugli G.A."/>
        </authorList>
    </citation>
    <scope>NUCLEOTIDE SEQUENCE [LARGE SCALE GENOMIC DNA]</scope>
    <source>
        <strain evidence="1 2">LMG 11586</strain>
    </source>
</reference>
<dbReference type="Proteomes" id="UP000029046">
    <property type="component" value="Unassembled WGS sequence"/>
</dbReference>
<dbReference type="AlphaFoldDB" id="A0A087ASN1"/>
<gene>
    <name evidence="1" type="ORF">BIGA_0304</name>
</gene>
<dbReference type="Pfam" id="PF05015">
    <property type="entry name" value="HigB-like_toxin"/>
    <property type="match status" value="1"/>
</dbReference>
<dbReference type="PANTHER" id="PTHR40266">
    <property type="entry name" value="TOXIN HIGB-1"/>
    <property type="match status" value="1"/>
</dbReference>
<dbReference type="Gene3D" id="3.30.2310.20">
    <property type="entry name" value="RelE-like"/>
    <property type="match status" value="1"/>
</dbReference>
<dbReference type="EMBL" id="JGYX01000001">
    <property type="protein sequence ID" value="KFI61781.1"/>
    <property type="molecule type" value="Genomic_DNA"/>
</dbReference>
<keyword evidence="2" id="KW-1185">Reference proteome</keyword>
<dbReference type="eggNOG" id="COG3549">
    <property type="taxonomic scope" value="Bacteria"/>
</dbReference>
<dbReference type="InterPro" id="IPR035093">
    <property type="entry name" value="RelE/ParE_toxin_dom_sf"/>
</dbReference>
<dbReference type="InterPro" id="IPR007711">
    <property type="entry name" value="HigB-1"/>
</dbReference>
<protein>
    <submittedName>
        <fullName evidence="1">Plasmid maintenance system killer protein</fullName>
    </submittedName>
</protein>
<organism evidence="1 2">
    <name type="scientific">Bifidobacterium pullorum subsp. gallinarum</name>
    <dbReference type="NCBI Taxonomy" id="78344"/>
    <lineage>
        <taxon>Bacteria</taxon>
        <taxon>Bacillati</taxon>
        <taxon>Actinomycetota</taxon>
        <taxon>Actinomycetes</taxon>
        <taxon>Bifidobacteriales</taxon>
        <taxon>Bifidobacteriaceae</taxon>
        <taxon>Bifidobacterium</taxon>
    </lineage>
</organism>
<dbReference type="PANTHER" id="PTHR40266:SF2">
    <property type="entry name" value="TOXIN HIGB-1"/>
    <property type="match status" value="1"/>
</dbReference>
<dbReference type="SUPFAM" id="SSF143011">
    <property type="entry name" value="RelE-like"/>
    <property type="match status" value="1"/>
</dbReference>
<evidence type="ECO:0000313" key="2">
    <source>
        <dbReference type="Proteomes" id="UP000029046"/>
    </source>
</evidence>
<proteinExistence type="predicted"/>
<sequence length="67" mass="8089">MKRKLQMLKAAHALHDLKVPPGNRLEPLQGNLLGHWSIRINQQYRLIFQWDDDTKEAYDVYFDDYHH</sequence>
<evidence type="ECO:0000313" key="1">
    <source>
        <dbReference type="EMBL" id="KFI61781.1"/>
    </source>
</evidence>